<comment type="cofactor">
    <cofactor evidence="1">
        <name>Fe(2+)</name>
        <dbReference type="ChEBI" id="CHEBI:29033"/>
    </cofactor>
</comment>
<dbReference type="InterPro" id="IPR008775">
    <property type="entry name" value="Phytyl_CoA_dOase-like"/>
</dbReference>
<reference evidence="2 3" key="1">
    <citation type="submission" date="2019-03" db="EMBL/GenBank/DDBJ databases">
        <title>Genomic Encyclopedia of Type Strains, Phase III (KMG-III): the genomes of soil and plant-associated and newly described type strains.</title>
        <authorList>
            <person name="Whitman W."/>
        </authorList>
    </citation>
    <scope>NUCLEOTIDE SEQUENCE [LARGE SCALE GENOMIC DNA]</scope>
    <source>
        <strain evidence="2 3">CGMCC 1.7660</strain>
    </source>
</reference>
<dbReference type="GO" id="GO:0016706">
    <property type="term" value="F:2-oxoglutarate-dependent dioxygenase activity"/>
    <property type="evidence" value="ECO:0007669"/>
    <property type="project" value="UniProtKB-ARBA"/>
</dbReference>
<dbReference type="Proteomes" id="UP000295783">
    <property type="component" value="Unassembled WGS sequence"/>
</dbReference>
<dbReference type="Pfam" id="PF05721">
    <property type="entry name" value="PhyH"/>
    <property type="match status" value="1"/>
</dbReference>
<dbReference type="AlphaFoldDB" id="A0A4R6WMP8"/>
<proteinExistence type="predicted"/>
<name>A0A4R6WMP8_9PROT</name>
<dbReference type="PANTHER" id="PTHR20883:SF48">
    <property type="entry name" value="ECTOINE DIOXYGENASE"/>
    <property type="match status" value="1"/>
</dbReference>
<evidence type="ECO:0000313" key="2">
    <source>
        <dbReference type="EMBL" id="TDQ82262.1"/>
    </source>
</evidence>
<evidence type="ECO:0000313" key="3">
    <source>
        <dbReference type="Proteomes" id="UP000295783"/>
    </source>
</evidence>
<keyword evidence="2" id="KW-0560">Oxidoreductase</keyword>
<sequence length="293" mass="32953">MYTKRALFELGVTGADFTQSERERLDRDGFFVRPGYFSTADCAEMAAEFDRLSALEGDRGGHEVHVEPGAPRVSNIFNKSSAFDRCLEARPVLAAAHYLLGEIKVHGANLREPARGQGHQDLHVDVPKHFPEDWWVLNVIITFDDMRRDNGPTRVVPGSHHWPPLNVAAVNRFDWSPDSLSEAEKAMLPDDLATSFPGEVLVEAPKGSLIICNSAIWHGGTRNLSGDRRRVLHLTYTRRDLPQQLVQRQYLTEATYNRLGPVHRYLLDIEPLPDGAAILQSARAPGTTNDWWR</sequence>
<dbReference type="GO" id="GO:0005506">
    <property type="term" value="F:iron ion binding"/>
    <property type="evidence" value="ECO:0007669"/>
    <property type="project" value="UniProtKB-ARBA"/>
</dbReference>
<dbReference type="EMBL" id="SNYW01000008">
    <property type="protein sequence ID" value="TDQ82262.1"/>
    <property type="molecule type" value="Genomic_DNA"/>
</dbReference>
<dbReference type="PANTHER" id="PTHR20883">
    <property type="entry name" value="PHYTANOYL-COA DIOXYGENASE DOMAIN CONTAINING 1"/>
    <property type="match status" value="1"/>
</dbReference>
<gene>
    <name evidence="2" type="ORF">A8950_2084</name>
</gene>
<dbReference type="Gene3D" id="2.60.120.620">
    <property type="entry name" value="q2cbj1_9rhob like domain"/>
    <property type="match status" value="1"/>
</dbReference>
<organism evidence="2 3">
    <name type="scientific">Dongia mobilis</name>
    <dbReference type="NCBI Taxonomy" id="578943"/>
    <lineage>
        <taxon>Bacteria</taxon>
        <taxon>Pseudomonadati</taxon>
        <taxon>Pseudomonadota</taxon>
        <taxon>Alphaproteobacteria</taxon>
        <taxon>Rhodospirillales</taxon>
        <taxon>Dongiaceae</taxon>
        <taxon>Dongia</taxon>
    </lineage>
</organism>
<dbReference type="RefSeq" id="WP_133613554.1">
    <property type="nucleotide sequence ID" value="NZ_SNYW01000008.1"/>
</dbReference>
<keyword evidence="2" id="KW-0223">Dioxygenase</keyword>
<dbReference type="SUPFAM" id="SSF51197">
    <property type="entry name" value="Clavaminate synthase-like"/>
    <property type="match status" value="1"/>
</dbReference>
<protein>
    <submittedName>
        <fullName evidence="2">Phytanoyl-CoA dioxygenase PhyH</fullName>
    </submittedName>
</protein>
<accession>A0A4R6WMP8</accession>
<dbReference type="OrthoDB" id="9791262at2"/>
<comment type="caution">
    <text evidence="2">The sequence shown here is derived from an EMBL/GenBank/DDBJ whole genome shotgun (WGS) entry which is preliminary data.</text>
</comment>
<evidence type="ECO:0000256" key="1">
    <source>
        <dbReference type="ARBA" id="ARBA00001954"/>
    </source>
</evidence>
<keyword evidence="3" id="KW-1185">Reference proteome</keyword>